<keyword evidence="1" id="KW-0677">Repeat</keyword>
<dbReference type="AlphaFoldDB" id="A0A0B7BVH8"/>
<organism evidence="5">
    <name type="scientific">Arion vulgaris</name>
    <dbReference type="NCBI Taxonomy" id="1028688"/>
    <lineage>
        <taxon>Eukaryota</taxon>
        <taxon>Metazoa</taxon>
        <taxon>Spiralia</taxon>
        <taxon>Lophotrochozoa</taxon>
        <taxon>Mollusca</taxon>
        <taxon>Gastropoda</taxon>
        <taxon>Heterobranchia</taxon>
        <taxon>Euthyneura</taxon>
        <taxon>Panpulmonata</taxon>
        <taxon>Eupulmonata</taxon>
        <taxon>Stylommatophora</taxon>
        <taxon>Helicina</taxon>
        <taxon>Arionoidea</taxon>
        <taxon>Arionidae</taxon>
        <taxon>Arion</taxon>
    </lineage>
</organism>
<dbReference type="Pfam" id="PF00013">
    <property type="entry name" value="KH_1"/>
    <property type="match status" value="2"/>
</dbReference>
<evidence type="ECO:0000256" key="1">
    <source>
        <dbReference type="ARBA" id="ARBA00022737"/>
    </source>
</evidence>
<dbReference type="InterPro" id="IPR036612">
    <property type="entry name" value="KH_dom_type_1_sf"/>
</dbReference>
<dbReference type="InterPro" id="IPR004087">
    <property type="entry name" value="KH_dom"/>
</dbReference>
<gene>
    <name evidence="5" type="primary">ORF211814</name>
</gene>
<sequence length="220" mass="23106">MSHSAGFGSGSSTTMKVDSSDVGKIIGRGGCKIKDLEHSLRVKIKIDRDADEDGMKNVEICGTDDSLDKAKRMIEDCLSGADFDGGRRGNSGGSRGGSGFGRRGEGGSWGRRDRDGGDGYGRRDDDRGSRDGGGRGGGGDSETIFVESSEVGRIIGRGGCRIRDMEADSGCRIKVSRDGNSHGRNSVELSGSKSAISEAKRLIQVAGVEIVNGDDRGRGW</sequence>
<proteinExistence type="predicted"/>
<feature type="compositionally biased region" description="Gly residues" evidence="3">
    <location>
        <begin position="88"/>
        <end position="101"/>
    </location>
</feature>
<reference evidence="5" key="1">
    <citation type="submission" date="2014-12" db="EMBL/GenBank/DDBJ databases">
        <title>Insight into the proteome of Arion vulgaris.</title>
        <authorList>
            <person name="Aradska J."/>
            <person name="Bulat T."/>
            <person name="Smidak R."/>
            <person name="Sarate P."/>
            <person name="Gangsoo J."/>
            <person name="Sialana F."/>
            <person name="Bilban M."/>
            <person name="Lubec G."/>
        </authorList>
    </citation>
    <scope>NUCLEOTIDE SEQUENCE</scope>
    <source>
        <tissue evidence="5">Skin</tissue>
    </source>
</reference>
<protein>
    <recommendedName>
        <fullName evidence="4">K Homology domain-containing protein</fullName>
    </recommendedName>
</protein>
<feature type="domain" description="K Homology" evidence="4">
    <location>
        <begin position="9"/>
        <end position="79"/>
    </location>
</feature>
<name>A0A0B7BVH8_9EUPU</name>
<dbReference type="SMART" id="SM00322">
    <property type="entry name" value="KH"/>
    <property type="match status" value="2"/>
</dbReference>
<evidence type="ECO:0000256" key="3">
    <source>
        <dbReference type="SAM" id="MobiDB-lite"/>
    </source>
</evidence>
<dbReference type="Gene3D" id="3.30.1370.10">
    <property type="entry name" value="K Homology domain, type 1"/>
    <property type="match status" value="2"/>
</dbReference>
<dbReference type="SUPFAM" id="SSF54791">
    <property type="entry name" value="Eukaryotic type KH-domain (KH-domain type I)"/>
    <property type="match status" value="2"/>
</dbReference>
<evidence type="ECO:0000313" key="5">
    <source>
        <dbReference type="EMBL" id="CEK96376.1"/>
    </source>
</evidence>
<feature type="region of interest" description="Disordered" evidence="3">
    <location>
        <begin position="1"/>
        <end position="20"/>
    </location>
</feature>
<keyword evidence="2" id="KW-0694">RNA-binding</keyword>
<dbReference type="EMBL" id="HACG01049511">
    <property type="protein sequence ID" value="CEK96376.1"/>
    <property type="molecule type" value="Transcribed_RNA"/>
</dbReference>
<feature type="region of interest" description="Disordered" evidence="3">
    <location>
        <begin position="81"/>
        <end position="148"/>
    </location>
</feature>
<dbReference type="InterPro" id="IPR004088">
    <property type="entry name" value="KH_dom_type_1"/>
</dbReference>
<dbReference type="GO" id="GO:0003723">
    <property type="term" value="F:RNA binding"/>
    <property type="evidence" value="ECO:0007669"/>
    <property type="project" value="UniProtKB-UniRule"/>
</dbReference>
<accession>A0A0B7BVH8</accession>
<evidence type="ECO:0000256" key="2">
    <source>
        <dbReference type="PROSITE-ProRule" id="PRU00117"/>
    </source>
</evidence>
<dbReference type="CDD" id="cd00105">
    <property type="entry name" value="KH-I"/>
    <property type="match status" value="2"/>
</dbReference>
<dbReference type="PROSITE" id="PS50084">
    <property type="entry name" value="KH_TYPE_1"/>
    <property type="match status" value="2"/>
</dbReference>
<feature type="domain" description="K Homology" evidence="4">
    <location>
        <begin position="138"/>
        <end position="208"/>
    </location>
</feature>
<evidence type="ECO:0000259" key="4">
    <source>
        <dbReference type="SMART" id="SM00322"/>
    </source>
</evidence>
<feature type="compositionally biased region" description="Basic and acidic residues" evidence="3">
    <location>
        <begin position="102"/>
        <end position="133"/>
    </location>
</feature>
<dbReference type="PANTHER" id="PTHR10288">
    <property type="entry name" value="KH DOMAIN CONTAINING RNA BINDING PROTEIN"/>
    <property type="match status" value="1"/>
</dbReference>